<feature type="compositionally biased region" description="Low complexity" evidence="1">
    <location>
        <begin position="418"/>
        <end position="429"/>
    </location>
</feature>
<evidence type="ECO:0000313" key="2">
    <source>
        <dbReference type="EMBL" id="CAD7598278.1"/>
    </source>
</evidence>
<dbReference type="PROSITE" id="PS50096">
    <property type="entry name" value="IQ"/>
    <property type="match status" value="1"/>
</dbReference>
<evidence type="ECO:0008006" key="3">
    <source>
        <dbReference type="Google" id="ProtNLM"/>
    </source>
</evidence>
<evidence type="ECO:0000256" key="1">
    <source>
        <dbReference type="SAM" id="MobiDB-lite"/>
    </source>
</evidence>
<reference evidence="2" key="1">
    <citation type="submission" date="2020-11" db="EMBL/GenBank/DDBJ databases">
        <authorList>
            <person name="Tran Van P."/>
        </authorList>
    </citation>
    <scope>NUCLEOTIDE SEQUENCE</scope>
</reference>
<organism evidence="2">
    <name type="scientific">Timema genevievae</name>
    <name type="common">Walking stick</name>
    <dbReference type="NCBI Taxonomy" id="629358"/>
    <lineage>
        <taxon>Eukaryota</taxon>
        <taxon>Metazoa</taxon>
        <taxon>Ecdysozoa</taxon>
        <taxon>Arthropoda</taxon>
        <taxon>Hexapoda</taxon>
        <taxon>Insecta</taxon>
        <taxon>Pterygota</taxon>
        <taxon>Neoptera</taxon>
        <taxon>Polyneoptera</taxon>
        <taxon>Phasmatodea</taxon>
        <taxon>Timematodea</taxon>
        <taxon>Timematoidea</taxon>
        <taxon>Timematidae</taxon>
        <taxon>Timema</taxon>
    </lineage>
</organism>
<feature type="region of interest" description="Disordered" evidence="1">
    <location>
        <begin position="114"/>
        <end position="184"/>
    </location>
</feature>
<feature type="region of interest" description="Disordered" evidence="1">
    <location>
        <begin position="467"/>
        <end position="510"/>
    </location>
</feature>
<dbReference type="Pfam" id="PF00612">
    <property type="entry name" value="IQ"/>
    <property type="match status" value="1"/>
</dbReference>
<proteinExistence type="predicted"/>
<gene>
    <name evidence="2" type="ORF">TGEB3V08_LOCUS6999</name>
</gene>
<feature type="region of interest" description="Disordered" evidence="1">
    <location>
        <begin position="527"/>
        <end position="568"/>
    </location>
</feature>
<feature type="compositionally biased region" description="Polar residues" evidence="1">
    <location>
        <begin position="439"/>
        <end position="449"/>
    </location>
</feature>
<dbReference type="InterPro" id="IPR000048">
    <property type="entry name" value="IQ_motif_EF-hand-BS"/>
</dbReference>
<accession>A0A7R9K344</accession>
<feature type="compositionally biased region" description="Polar residues" evidence="1">
    <location>
        <begin position="494"/>
        <end position="510"/>
    </location>
</feature>
<protein>
    <recommendedName>
        <fullName evidence="3">Centrosomal protein of 97 kDa</fullName>
    </recommendedName>
</protein>
<sequence length="568" mass="61734">MSREVRTDVGRPDRMVASCHGTVGSAENDVAGLMSRSLDPTLLFSAANHLHDSVPTDVPEEQLLEATSQESEANEVGGSFPLQTATKLVPVPESLMSPDYRPMAPPSSKVLLRPKSAVVNGRKSSVVSRGSPKLCRSALHSSPLPRPRSMGDARLSPRPTTGQPRRKPNSHTQVPPFPCRLDPLEARKHHHDPTISSDEDSEMSASKLETIRHRAQERWQRKDTVNTVNNSVASRAVEVNYAAPDTAAAVEQAAVCIQRIWRGYHTRNLNKQVQGIYQDLQSTRTQEYIEKLSSDMESTRVALESEHKLQLLQMQAISALWKKVVSLQPAGKDGSTDVVAGPSSTRTDTEAVRELTETCSRLHLQVEQLQDSMQSVMQHMSKFCQAPNNLSCAPIATQTDIVAVHTPQSEAGIQFPYQRTRQTSSRPSSLPIPQRGAPKTTSDTVTPQEVRQFATSLVDGVMKTVSENRSEQGDGPDDNSGSVPNSGCADQESTDAGTTLGTESGDSSNGNAIVELKDLVEDNNTACLAIHRQSPSSGNSPYVPNSPNNNQRPQEHPPPAVNNILEAP</sequence>
<feature type="compositionally biased region" description="Low complexity" evidence="1">
    <location>
        <begin position="534"/>
        <end position="550"/>
    </location>
</feature>
<name>A0A7R9K344_TIMGE</name>
<dbReference type="AlphaFoldDB" id="A0A7R9K344"/>
<dbReference type="EMBL" id="OE842007">
    <property type="protein sequence ID" value="CAD7598278.1"/>
    <property type="molecule type" value="Genomic_DNA"/>
</dbReference>
<feature type="region of interest" description="Disordered" evidence="1">
    <location>
        <begin position="412"/>
        <end position="449"/>
    </location>
</feature>